<dbReference type="InterPro" id="IPR028345">
    <property type="entry name" value="Antibiotic_NAT-like"/>
</dbReference>
<protein>
    <recommendedName>
        <fullName evidence="2 5">Aminoglycoside N(3)-acetyltransferase</fullName>
        <ecNumber evidence="5">2.3.1.-</ecNumber>
    </recommendedName>
</protein>
<dbReference type="SUPFAM" id="SSF110710">
    <property type="entry name" value="TTHA0583/YokD-like"/>
    <property type="match status" value="1"/>
</dbReference>
<keyword evidence="7" id="KW-1185">Reference proteome</keyword>
<comment type="caution">
    <text evidence="6">The sequence shown here is derived from an EMBL/GenBank/DDBJ whole genome shotgun (WGS) entry which is preliminary data.</text>
</comment>
<dbReference type="Proteomes" id="UP000704176">
    <property type="component" value="Unassembled WGS sequence"/>
</dbReference>
<accession>A0ABS7VMW4</accession>
<dbReference type="EMBL" id="JAIRBM010000005">
    <property type="protein sequence ID" value="MBZ6076480.1"/>
    <property type="molecule type" value="Genomic_DNA"/>
</dbReference>
<evidence type="ECO:0000256" key="5">
    <source>
        <dbReference type="RuleBase" id="RU365031"/>
    </source>
</evidence>
<comment type="catalytic activity">
    <reaction evidence="5">
        <text>a 2-deoxystreptamine antibiotic + acetyl-CoA = an N(3)-acetyl-2-deoxystreptamine antibiotic + CoA + H(+)</text>
        <dbReference type="Rhea" id="RHEA:12665"/>
        <dbReference type="ChEBI" id="CHEBI:15378"/>
        <dbReference type="ChEBI" id="CHEBI:57287"/>
        <dbReference type="ChEBI" id="CHEBI:57288"/>
        <dbReference type="ChEBI" id="CHEBI:57921"/>
        <dbReference type="ChEBI" id="CHEBI:77452"/>
        <dbReference type="EC" id="2.3.1.81"/>
    </reaction>
</comment>
<dbReference type="RefSeq" id="WP_224312797.1">
    <property type="nucleotide sequence ID" value="NZ_JAIRBM010000005.1"/>
</dbReference>
<evidence type="ECO:0000256" key="4">
    <source>
        <dbReference type="ARBA" id="ARBA00023315"/>
    </source>
</evidence>
<evidence type="ECO:0000256" key="2">
    <source>
        <dbReference type="ARBA" id="ARBA00012882"/>
    </source>
</evidence>
<evidence type="ECO:0000313" key="6">
    <source>
        <dbReference type="EMBL" id="MBZ6076480.1"/>
    </source>
</evidence>
<comment type="similarity">
    <text evidence="1 5">Belongs to the antibiotic N-acetyltransferase family.</text>
</comment>
<dbReference type="PANTHER" id="PTHR11104:SF0">
    <property type="entry name" value="SPBETA PROPHAGE-DERIVED AMINOGLYCOSIDE N(3')-ACETYLTRANSFERASE-LIKE PROTEIN YOKD"/>
    <property type="match status" value="1"/>
</dbReference>
<proteinExistence type="inferred from homology"/>
<evidence type="ECO:0000256" key="1">
    <source>
        <dbReference type="ARBA" id="ARBA00006383"/>
    </source>
</evidence>
<reference evidence="6 7" key="1">
    <citation type="submission" date="2021-09" db="EMBL/GenBank/DDBJ databases">
        <title>The complete genome sequence of a new microorganism.</title>
        <authorList>
            <person name="Zi Z."/>
        </authorList>
    </citation>
    <scope>NUCLEOTIDE SEQUENCE [LARGE SCALE GENOMIC DNA]</scope>
    <source>
        <strain evidence="6 7">WGZ8</strain>
    </source>
</reference>
<dbReference type="InterPro" id="IPR003679">
    <property type="entry name" value="Amioglycoside_AcTrfase"/>
</dbReference>
<keyword evidence="5" id="KW-0046">Antibiotic resistance</keyword>
<sequence>MEVISSSGSTLAPDRLFALVVTPERKDQHMDRKYPIPVEALVSCLRELGVREGDSLLTHTAFRSLYYGWPEEAEWSLSDHYGRNVIRGLKDLVGSEGILMMPSEFLPDYQMASFRGTTFDLRHQRTNRGFLPQLFLEFSDVKRSTNPIYNCAVWGPRSFEPFLENHHQFAYSMDVGSPWHELMKRNGKVAYLGASLDSNSMIHMPEYILKQDYPRPVFFGRPHHYNLIDTAGRSIEADAYVHAIRWGSYVVTKFCNYLNSRYGILKHGTVGDTSIVVVDAQAQYDALMSELNQGVSWYDATTWD</sequence>
<name>A0ABS7VMW4_9HYPH</name>
<keyword evidence="4 5" id="KW-0012">Acyltransferase</keyword>
<dbReference type="PANTHER" id="PTHR11104">
    <property type="entry name" value="AMINOGLYCOSIDE N3-ACETYLTRANSFERASE"/>
    <property type="match status" value="1"/>
</dbReference>
<keyword evidence="3 5" id="KW-0808">Transferase</keyword>
<gene>
    <name evidence="6" type="ORF">K9B37_09295</name>
</gene>
<evidence type="ECO:0000313" key="7">
    <source>
        <dbReference type="Proteomes" id="UP000704176"/>
    </source>
</evidence>
<organism evidence="6 7">
    <name type="scientific">Microvirga puerhi</name>
    <dbReference type="NCBI Taxonomy" id="2876078"/>
    <lineage>
        <taxon>Bacteria</taxon>
        <taxon>Pseudomonadati</taxon>
        <taxon>Pseudomonadota</taxon>
        <taxon>Alphaproteobacteria</taxon>
        <taxon>Hyphomicrobiales</taxon>
        <taxon>Methylobacteriaceae</taxon>
        <taxon>Microvirga</taxon>
    </lineage>
</organism>
<dbReference type="EC" id="2.3.1.-" evidence="5"/>
<dbReference type="Pfam" id="PF02522">
    <property type="entry name" value="Antibiotic_NAT"/>
    <property type="match status" value="1"/>
</dbReference>
<evidence type="ECO:0000256" key="3">
    <source>
        <dbReference type="ARBA" id="ARBA00022679"/>
    </source>
</evidence>